<accession>A0ABU8B280</accession>
<keyword evidence="5" id="KW-0804">Transcription</keyword>
<feature type="region of interest" description="Disordered" evidence="7">
    <location>
        <begin position="712"/>
        <end position="760"/>
    </location>
</feature>
<evidence type="ECO:0000256" key="6">
    <source>
        <dbReference type="PROSITE-ProRule" id="PRU01091"/>
    </source>
</evidence>
<dbReference type="Gene3D" id="1.10.260.40">
    <property type="entry name" value="lambda repressor-like DNA-binding domains"/>
    <property type="match status" value="1"/>
</dbReference>
<dbReference type="SMART" id="SM01043">
    <property type="entry name" value="BTAD"/>
    <property type="match status" value="1"/>
</dbReference>
<dbReference type="SMART" id="SM00862">
    <property type="entry name" value="Trans_reg_C"/>
    <property type="match status" value="1"/>
</dbReference>
<feature type="domain" description="HTH cro/C1-type" evidence="8">
    <location>
        <begin position="9"/>
        <end position="58"/>
    </location>
</feature>
<evidence type="ECO:0000259" key="9">
    <source>
        <dbReference type="PROSITE" id="PS51755"/>
    </source>
</evidence>
<dbReference type="SUPFAM" id="SSF47413">
    <property type="entry name" value="lambda repressor-like DNA-binding domains"/>
    <property type="match status" value="1"/>
</dbReference>
<comment type="caution">
    <text evidence="10">The sequence shown here is derived from an EMBL/GenBank/DDBJ whole genome shotgun (WGS) entry which is preliminary data.</text>
</comment>
<dbReference type="InterPro" id="IPR036388">
    <property type="entry name" value="WH-like_DNA-bd_sf"/>
</dbReference>
<keyword evidence="4 6" id="KW-0238">DNA-binding</keyword>
<dbReference type="InterPro" id="IPR005158">
    <property type="entry name" value="BTAD"/>
</dbReference>
<evidence type="ECO:0000256" key="7">
    <source>
        <dbReference type="SAM" id="MobiDB-lite"/>
    </source>
</evidence>
<dbReference type="InterPro" id="IPR001867">
    <property type="entry name" value="OmpR/PhoB-type_DNA-bd"/>
</dbReference>
<feature type="compositionally biased region" description="Gly residues" evidence="7">
    <location>
        <begin position="726"/>
        <end position="738"/>
    </location>
</feature>
<evidence type="ECO:0000256" key="2">
    <source>
        <dbReference type="ARBA" id="ARBA00023012"/>
    </source>
</evidence>
<evidence type="ECO:0000256" key="1">
    <source>
        <dbReference type="ARBA" id="ARBA00005820"/>
    </source>
</evidence>
<dbReference type="InterPro" id="IPR010982">
    <property type="entry name" value="Lambda_DNA-bd_dom_sf"/>
</dbReference>
<evidence type="ECO:0000313" key="11">
    <source>
        <dbReference type="Proteomes" id="UP001310290"/>
    </source>
</evidence>
<dbReference type="InterPro" id="IPR019734">
    <property type="entry name" value="TPR_rpt"/>
</dbReference>
<dbReference type="Gene3D" id="3.40.50.300">
    <property type="entry name" value="P-loop containing nucleotide triphosphate hydrolases"/>
    <property type="match status" value="1"/>
</dbReference>
<feature type="domain" description="OmpR/PhoB-type" evidence="9">
    <location>
        <begin position="60"/>
        <end position="168"/>
    </location>
</feature>
<sequence length="1191" mass="126481">MPEQLGAWLRGRRAQLGLSQPQLAELAGVSTRTIRDIERGRARSPHSPSVLRLMEVLGPGNAPEPGDERRLRLDVLGPLLLQVAGRPAEPGAAKQSALLALLGLHPGIAVSQDEIVDTLWDGRPPASSLNMVHTYVARLRRLLTSATGPGDPPGGVLRRTRTGYVLDLDEQDSDAARFTVLASHALPSLADDGGEPDDRAEAYAQAEAALRLWRGPVLQGMAPGLREHPSAVGLTRLRLSLVQAYADSALAAGTTENAVHELRRTADLEPLHEGVHARLLLALAASGEQAAALSLYTALRDRLDDQLGVRPGPELTDAHLRVLRMDVPRAATSRPPAEAPAPAAPPIAPALLPYDAAFFTGRDDHLARLDALLPVPGEGPAGGSGVCALTGAGGAGKTALAVHWAHRVRDRFPDGQLFVDLRGHSPEGPVRPVEALGRFLLALGVAAEVIPGTLETAADLYRTLAAERRMLVVLDNAVDAEQVRPLLPGGPGCLVLVTSRDRLAGLAARDGARRVGVDVLSPDESRLLLHRTLGAARVDADPRAADDLAHACGHLPLALRIAAANLDHTPWRTLEEQAAELREGDRLTALSVTGDAATAVRSAFDLSYHALDAPARRMFRLLALVPGPETGLDAAAAVAGLAPAQAAGLLERLAAAHLLREHRAGRYRRHDLVALYAAERLRLEETAEDRHAASDALYTWLLNATGHCAQLLYPGQDPLPPTGTSGPDGGGPDGGGPDGCTHGDGEGGAGRGNTVPPPRIPDAAAAIRWLDDELPNLAAAVQQAAAECHPASWRLAYTLTGHSWTRKTAVDWAALGRAALDAAHAADEPVAQAAMHNLLGAADLHKSLPHAAISHFEQTLALADAGGWLEGTAVALTNLASVNWLVGRLTRGAEYLERATEIDRRNGMPDGHPVVLLTLGITLRDLGRLTESLDRLRRAERAPRNLDSQHNRILTHANLGRTLYLLGDPARAAHHLRTALKMVRESGEQGSEAYVLRFQSSVHRDTGDLTTALDMATTATRLFDQDGEEHYRADARIALGSVLLVLGRPGEADVVYREALKLAEERGADELRARALLGLAAVTHPPDREQISRALDIARGTEHLMVQGEALTALARAELLHGEAATAAARAHEALAVHRGTGWRRALAESLDILGRAVAATGEEDPAPYRKEAQDIFRALGMTSHQDSSLS</sequence>
<dbReference type="Pfam" id="PF00931">
    <property type="entry name" value="NB-ARC"/>
    <property type="match status" value="1"/>
</dbReference>
<dbReference type="SUPFAM" id="SSF46894">
    <property type="entry name" value="C-terminal effector domain of the bipartite response regulators"/>
    <property type="match status" value="1"/>
</dbReference>
<dbReference type="PROSITE" id="PS50943">
    <property type="entry name" value="HTH_CROC1"/>
    <property type="match status" value="1"/>
</dbReference>
<keyword evidence="3" id="KW-0805">Transcription regulation</keyword>
<keyword evidence="11" id="KW-1185">Reference proteome</keyword>
<name>A0ABU8B280_9ACTN</name>
<dbReference type="Gene3D" id="1.25.40.10">
    <property type="entry name" value="Tetratricopeptide repeat domain"/>
    <property type="match status" value="3"/>
</dbReference>
<dbReference type="SMART" id="SM00028">
    <property type="entry name" value="TPR"/>
    <property type="match status" value="6"/>
</dbReference>
<keyword evidence="2" id="KW-0902">Two-component regulatory system</keyword>
<evidence type="ECO:0000256" key="4">
    <source>
        <dbReference type="ARBA" id="ARBA00023125"/>
    </source>
</evidence>
<evidence type="ECO:0000313" key="10">
    <source>
        <dbReference type="EMBL" id="MEH0639711.1"/>
    </source>
</evidence>
<dbReference type="InterPro" id="IPR002182">
    <property type="entry name" value="NB-ARC"/>
</dbReference>
<feature type="DNA-binding region" description="OmpR/PhoB-type" evidence="6">
    <location>
        <begin position="60"/>
        <end position="168"/>
    </location>
</feature>
<dbReference type="PANTHER" id="PTHR35807">
    <property type="entry name" value="TRANSCRIPTIONAL REGULATOR REDD-RELATED"/>
    <property type="match status" value="1"/>
</dbReference>
<dbReference type="Pfam" id="PF03704">
    <property type="entry name" value="BTAD"/>
    <property type="match status" value="1"/>
</dbReference>
<dbReference type="InterPro" id="IPR016032">
    <property type="entry name" value="Sig_transdc_resp-reg_C-effctor"/>
</dbReference>
<dbReference type="PRINTS" id="PR00364">
    <property type="entry name" value="DISEASERSIST"/>
</dbReference>
<dbReference type="SMART" id="SM00530">
    <property type="entry name" value="HTH_XRE"/>
    <property type="match status" value="1"/>
</dbReference>
<dbReference type="EMBL" id="JARULZ010000003">
    <property type="protein sequence ID" value="MEH0639711.1"/>
    <property type="molecule type" value="Genomic_DNA"/>
</dbReference>
<dbReference type="SUPFAM" id="SSF48452">
    <property type="entry name" value="TPR-like"/>
    <property type="match status" value="3"/>
</dbReference>
<dbReference type="CDD" id="cd00093">
    <property type="entry name" value="HTH_XRE"/>
    <property type="match status" value="1"/>
</dbReference>
<dbReference type="PANTHER" id="PTHR35807:SF1">
    <property type="entry name" value="TRANSCRIPTIONAL REGULATOR REDD"/>
    <property type="match status" value="1"/>
</dbReference>
<organism evidence="10 11">
    <name type="scientific">Streptomyces bottropensis</name>
    <dbReference type="NCBI Taxonomy" id="42235"/>
    <lineage>
        <taxon>Bacteria</taxon>
        <taxon>Bacillati</taxon>
        <taxon>Actinomycetota</taxon>
        <taxon>Actinomycetes</taxon>
        <taxon>Kitasatosporales</taxon>
        <taxon>Streptomycetaceae</taxon>
        <taxon>Streptomyces</taxon>
    </lineage>
</organism>
<gene>
    <name evidence="10" type="ORF">QBA35_42025</name>
</gene>
<dbReference type="InterPro" id="IPR001387">
    <property type="entry name" value="Cro/C1-type_HTH"/>
</dbReference>
<evidence type="ECO:0000259" key="8">
    <source>
        <dbReference type="PROSITE" id="PS50943"/>
    </source>
</evidence>
<dbReference type="SUPFAM" id="SSF52540">
    <property type="entry name" value="P-loop containing nucleoside triphosphate hydrolases"/>
    <property type="match status" value="1"/>
</dbReference>
<dbReference type="InterPro" id="IPR011990">
    <property type="entry name" value="TPR-like_helical_dom_sf"/>
</dbReference>
<comment type="similarity">
    <text evidence="1">Belongs to the AfsR/DnrI/RedD regulatory family.</text>
</comment>
<dbReference type="Pfam" id="PF00486">
    <property type="entry name" value="Trans_reg_C"/>
    <property type="match status" value="1"/>
</dbReference>
<dbReference type="Proteomes" id="UP001310290">
    <property type="component" value="Unassembled WGS sequence"/>
</dbReference>
<dbReference type="PROSITE" id="PS51755">
    <property type="entry name" value="OMPR_PHOB"/>
    <property type="match status" value="1"/>
</dbReference>
<dbReference type="InterPro" id="IPR051677">
    <property type="entry name" value="AfsR-DnrI-RedD_regulator"/>
</dbReference>
<dbReference type="InterPro" id="IPR027417">
    <property type="entry name" value="P-loop_NTPase"/>
</dbReference>
<dbReference type="Pfam" id="PF13424">
    <property type="entry name" value="TPR_12"/>
    <property type="match status" value="1"/>
</dbReference>
<dbReference type="RefSeq" id="WP_334662039.1">
    <property type="nucleotide sequence ID" value="NZ_JARULZ010000003.1"/>
</dbReference>
<evidence type="ECO:0000256" key="3">
    <source>
        <dbReference type="ARBA" id="ARBA00023015"/>
    </source>
</evidence>
<proteinExistence type="inferred from homology"/>
<dbReference type="Gene3D" id="1.10.10.10">
    <property type="entry name" value="Winged helix-like DNA-binding domain superfamily/Winged helix DNA-binding domain"/>
    <property type="match status" value="1"/>
</dbReference>
<evidence type="ECO:0000256" key="5">
    <source>
        <dbReference type="ARBA" id="ARBA00023163"/>
    </source>
</evidence>
<protein>
    <submittedName>
        <fullName evidence="10">BTAD domain-containing putative transcriptional regulator</fullName>
    </submittedName>
</protein>
<dbReference type="Pfam" id="PF13560">
    <property type="entry name" value="HTH_31"/>
    <property type="match status" value="1"/>
</dbReference>
<reference evidence="10" key="1">
    <citation type="submission" date="2023-04" db="EMBL/GenBank/DDBJ databases">
        <title>Genomic diversity of scab-causing Streptomyces spp. in the province of Quebec, Canada.</title>
        <authorList>
            <person name="Biessy A."/>
            <person name="Cadieux M."/>
            <person name="Ciotola M."/>
            <person name="Filion M."/>
        </authorList>
    </citation>
    <scope>NUCLEOTIDE SEQUENCE</scope>
    <source>
        <strain evidence="10">B21-115</strain>
    </source>
</reference>